<dbReference type="InterPro" id="IPR035985">
    <property type="entry name" value="Ubiquitin-activating_enz"/>
</dbReference>
<dbReference type="Pfam" id="PF00899">
    <property type="entry name" value="ThiF"/>
    <property type="match status" value="1"/>
</dbReference>
<protein>
    <submittedName>
        <fullName evidence="2">ThiF family adenylyltransferase</fullName>
    </submittedName>
</protein>
<name>A0AAX1C124_9GAMM</name>
<dbReference type="InterPro" id="IPR045886">
    <property type="entry name" value="ThiF/MoeB/HesA"/>
</dbReference>
<comment type="caution">
    <text evidence="2">The sequence shown here is derived from an EMBL/GenBank/DDBJ whole genome shotgun (WGS) entry which is preliminary data.</text>
</comment>
<feature type="domain" description="THIF-type NAD/FAD binding fold" evidence="1">
    <location>
        <begin position="116"/>
        <end position="373"/>
    </location>
</feature>
<dbReference type="PANTHER" id="PTHR43267">
    <property type="entry name" value="TRNA THREONYLCARBAMOYLADENOSINE DEHYDRATASE"/>
    <property type="match status" value="1"/>
</dbReference>
<evidence type="ECO:0000313" key="2">
    <source>
        <dbReference type="EMBL" id="PWD69582.1"/>
    </source>
</evidence>
<dbReference type="AlphaFoldDB" id="A0AAX1C124"/>
<organism evidence="2 3">
    <name type="scientific">Dickeya dianthicola</name>
    <dbReference type="NCBI Taxonomy" id="204039"/>
    <lineage>
        <taxon>Bacteria</taxon>
        <taxon>Pseudomonadati</taxon>
        <taxon>Pseudomonadota</taxon>
        <taxon>Gammaproteobacteria</taxon>
        <taxon>Enterobacterales</taxon>
        <taxon>Pectobacteriaceae</taxon>
        <taxon>Dickeya</taxon>
    </lineage>
</organism>
<gene>
    <name evidence="2" type="ORF">DF213_20080</name>
</gene>
<dbReference type="Gene3D" id="3.40.50.720">
    <property type="entry name" value="NAD(P)-binding Rossmann-like Domain"/>
    <property type="match status" value="1"/>
</dbReference>
<dbReference type="GO" id="GO:0061504">
    <property type="term" value="P:cyclic threonylcarbamoyladenosine biosynthetic process"/>
    <property type="evidence" value="ECO:0007669"/>
    <property type="project" value="TreeGrafter"/>
</dbReference>
<evidence type="ECO:0000259" key="1">
    <source>
        <dbReference type="Pfam" id="PF00899"/>
    </source>
</evidence>
<dbReference type="SUPFAM" id="SSF69572">
    <property type="entry name" value="Activating enzymes of the ubiquitin-like proteins"/>
    <property type="match status" value="1"/>
</dbReference>
<evidence type="ECO:0000313" key="3">
    <source>
        <dbReference type="Proteomes" id="UP000245055"/>
    </source>
</evidence>
<dbReference type="PANTHER" id="PTHR43267:SF2">
    <property type="entry name" value="TRNA THREONYLCARBAMOYLADENOSINE DEHYDRATASE 1-RELATED"/>
    <property type="match status" value="1"/>
</dbReference>
<dbReference type="GO" id="GO:0016779">
    <property type="term" value="F:nucleotidyltransferase activity"/>
    <property type="evidence" value="ECO:0007669"/>
    <property type="project" value="UniProtKB-KW"/>
</dbReference>
<dbReference type="GeneID" id="49320109"/>
<keyword evidence="2" id="KW-0808">Transferase</keyword>
<accession>A0AAX1C124</accession>
<dbReference type="EMBL" id="QESZ01000035">
    <property type="protein sequence ID" value="PWD69582.1"/>
    <property type="molecule type" value="Genomic_DNA"/>
</dbReference>
<proteinExistence type="predicted"/>
<reference evidence="2 3" key="1">
    <citation type="submission" date="2018-05" db="EMBL/GenBank/DDBJ databases">
        <title>Genomic diversity of pathogens causing Blackleg of Potato in Pakistan.</title>
        <authorList>
            <person name="Sarfraz S."/>
            <person name="Riaz K."/>
            <person name="Oulghazi S."/>
            <person name="Cigna J."/>
            <person name="Sahi S.T."/>
            <person name="Khan S.H."/>
            <person name="Hameed A."/>
            <person name="Faure D."/>
        </authorList>
    </citation>
    <scope>NUCLEOTIDE SEQUENCE [LARGE SCALE GENOMIC DNA]</scope>
    <source>
        <strain evidence="2 3">SS70</strain>
    </source>
</reference>
<dbReference type="CDD" id="cd01483">
    <property type="entry name" value="E1_enzyme_family"/>
    <property type="match status" value="1"/>
</dbReference>
<dbReference type="Proteomes" id="UP000245055">
    <property type="component" value="Unassembled WGS sequence"/>
</dbReference>
<dbReference type="GO" id="GO:0008641">
    <property type="term" value="F:ubiquitin-like modifier activating enzyme activity"/>
    <property type="evidence" value="ECO:0007669"/>
    <property type="project" value="InterPro"/>
</dbReference>
<keyword evidence="2" id="KW-0548">Nucleotidyltransferase</keyword>
<dbReference type="GO" id="GO:0061503">
    <property type="term" value="F:tRNA threonylcarbamoyladenosine dehydratase"/>
    <property type="evidence" value="ECO:0007669"/>
    <property type="project" value="TreeGrafter"/>
</dbReference>
<dbReference type="RefSeq" id="WP_038906721.1">
    <property type="nucleotide sequence ID" value="NZ_CP031560.1"/>
</dbReference>
<dbReference type="InterPro" id="IPR000594">
    <property type="entry name" value="ThiF_NAD_FAD-bd"/>
</dbReference>
<sequence>MYNEVYKIKDTVDIFISENEHDSTVTLNFHIMTTRDRIEIKTNKHVARFIASFDGEKNLSEIVSEIGNLKSEDVIKLIEFLLNQHLIFNVAHPIHDDLRFSRQITFWDDFVLDRPGQETQAILENKKIVLFGCGAVGAKIIDILARAGINHITLIDYKIMSEASAVRHNYYSYKRVGEPKVDVLSDFLARINKNIFIKKHFEKLMPDSDLSKLIPDDTDLIINTCDEPYIGHTSLKLGRYAQSKKIPLYVAGGFDAHLMSSGELINPPKTPCIDCAQNTFSRALKGWKPVYSMIENPHSFASTPVNVENNNYISGGPGGLAIMSGFSASLCCMQLLHFLLDDSAFTYQNRRYEYLPNSGNMTQFELAKQDGCEICNG</sequence>